<organism evidence="2 3">
    <name type="scientific">Aerolutibacter ruishenii</name>
    <dbReference type="NCBI Taxonomy" id="686800"/>
    <lineage>
        <taxon>Bacteria</taxon>
        <taxon>Pseudomonadati</taxon>
        <taxon>Pseudomonadota</taxon>
        <taxon>Gammaproteobacteria</taxon>
        <taxon>Lysobacterales</taxon>
        <taxon>Lysobacteraceae</taxon>
        <taxon>Aerolutibacter</taxon>
    </lineage>
</organism>
<keyword evidence="2" id="KW-0808">Transferase</keyword>
<dbReference type="InterPro" id="IPR013216">
    <property type="entry name" value="Methyltransf_11"/>
</dbReference>
<keyword evidence="2" id="KW-0489">Methyltransferase</keyword>
<dbReference type="AlphaFoldDB" id="A0A562LCJ3"/>
<reference evidence="2 3" key="1">
    <citation type="journal article" date="2015" name="Stand. Genomic Sci.">
        <title>Genomic Encyclopedia of Bacterial and Archaeal Type Strains, Phase III: the genomes of soil and plant-associated and newly described type strains.</title>
        <authorList>
            <person name="Whitman W.B."/>
            <person name="Woyke T."/>
            <person name="Klenk H.P."/>
            <person name="Zhou Y."/>
            <person name="Lilburn T.G."/>
            <person name="Beck B.J."/>
            <person name="De Vos P."/>
            <person name="Vandamme P."/>
            <person name="Eisen J.A."/>
            <person name="Garrity G."/>
            <person name="Hugenholtz P."/>
            <person name="Kyrpides N.C."/>
        </authorList>
    </citation>
    <scope>NUCLEOTIDE SEQUENCE [LARGE SCALE GENOMIC DNA]</scope>
    <source>
        <strain evidence="2 3">CGMCC 1.10136</strain>
    </source>
</reference>
<dbReference type="Gene3D" id="3.40.50.150">
    <property type="entry name" value="Vaccinia Virus protein VP39"/>
    <property type="match status" value="1"/>
</dbReference>
<comment type="caution">
    <text evidence="2">The sequence shown here is derived from an EMBL/GenBank/DDBJ whole genome shotgun (WGS) entry which is preliminary data.</text>
</comment>
<proteinExistence type="predicted"/>
<dbReference type="Pfam" id="PF08241">
    <property type="entry name" value="Methyltransf_11"/>
    <property type="match status" value="1"/>
</dbReference>
<dbReference type="GO" id="GO:0032259">
    <property type="term" value="P:methylation"/>
    <property type="evidence" value="ECO:0007669"/>
    <property type="project" value="UniProtKB-KW"/>
</dbReference>
<feature type="domain" description="Methyltransferase type 11" evidence="1">
    <location>
        <begin position="119"/>
        <end position="169"/>
    </location>
</feature>
<dbReference type="EMBL" id="VLKP01000024">
    <property type="protein sequence ID" value="TWI05348.1"/>
    <property type="molecule type" value="Genomic_DNA"/>
</dbReference>
<protein>
    <submittedName>
        <fullName evidence="2">Methyltransferase family protein</fullName>
    </submittedName>
</protein>
<dbReference type="Proteomes" id="UP000316471">
    <property type="component" value="Unassembled WGS sequence"/>
</dbReference>
<dbReference type="InterPro" id="IPR029063">
    <property type="entry name" value="SAM-dependent_MTases_sf"/>
</dbReference>
<gene>
    <name evidence="2" type="ORF">IP93_03109</name>
</gene>
<dbReference type="CDD" id="cd02440">
    <property type="entry name" value="AdoMet_MTases"/>
    <property type="match status" value="1"/>
</dbReference>
<dbReference type="SUPFAM" id="SSF53335">
    <property type="entry name" value="S-adenosyl-L-methionine-dependent methyltransferases"/>
    <property type="match status" value="1"/>
</dbReference>
<sequence length="255" mass="29384">MARLLSRLPSPTKDALREARNRVLAITSYRGRDRYCPVCNKQSRKFRPYGIVKRDDAQCVHCGALERHRFLWLFLERNTDIFDTKQKRVLHVAPESCYEVRLKKQLGSAYLTSDLYSPSAMVKMDICDIHYDDESFDVIVCNHVLEHVPNDRMAMGELNRVLKKSGWAVLNVPITSDKTYEDPSIVTPQARLAAFGQEDHVRRYGPDYLERLRDTGFDVDVVFADSLVDEQLRVTMGLTRCGEIYYCRKAALPTS</sequence>
<dbReference type="OrthoDB" id="932345at2"/>
<accession>A0A562LCJ3</accession>
<evidence type="ECO:0000313" key="2">
    <source>
        <dbReference type="EMBL" id="TWI05348.1"/>
    </source>
</evidence>
<dbReference type="GO" id="GO:0008757">
    <property type="term" value="F:S-adenosylmethionine-dependent methyltransferase activity"/>
    <property type="evidence" value="ECO:0007669"/>
    <property type="project" value="InterPro"/>
</dbReference>
<name>A0A562LCJ3_9GAMM</name>
<evidence type="ECO:0000313" key="3">
    <source>
        <dbReference type="Proteomes" id="UP000316471"/>
    </source>
</evidence>
<evidence type="ECO:0000259" key="1">
    <source>
        <dbReference type="Pfam" id="PF08241"/>
    </source>
</evidence>
<keyword evidence="3" id="KW-1185">Reference proteome</keyword>